<comment type="similarity">
    <text evidence="1">Belongs to the protein-tyrosine phosphatase family.</text>
</comment>
<dbReference type="EMBL" id="JAGSHT010000010">
    <property type="protein sequence ID" value="MBZ2196716.1"/>
    <property type="molecule type" value="Genomic_DNA"/>
</dbReference>
<reference evidence="3 4" key="1">
    <citation type="submission" date="2021-04" db="EMBL/GenBank/DDBJ databases">
        <title>Ruania sp. nov., isolated from sandy soil of mangrove forest.</title>
        <authorList>
            <person name="Ge X."/>
            <person name="Huang R."/>
            <person name="Liu W."/>
        </authorList>
    </citation>
    <scope>NUCLEOTIDE SEQUENCE [LARGE SCALE GENOMIC DNA]</scope>
    <source>
        <strain evidence="3 4">N2-46</strain>
    </source>
</reference>
<dbReference type="InterPro" id="IPR016130">
    <property type="entry name" value="Tyr_Pase_AS"/>
</dbReference>
<dbReference type="SUPFAM" id="SSF52799">
    <property type="entry name" value="(Phosphotyrosine protein) phosphatases II"/>
    <property type="match status" value="1"/>
</dbReference>
<evidence type="ECO:0000256" key="1">
    <source>
        <dbReference type="ARBA" id="ARBA00009580"/>
    </source>
</evidence>
<organism evidence="3 4">
    <name type="scientific">Occultella gossypii</name>
    <dbReference type="NCBI Taxonomy" id="2800820"/>
    <lineage>
        <taxon>Bacteria</taxon>
        <taxon>Bacillati</taxon>
        <taxon>Actinomycetota</taxon>
        <taxon>Actinomycetes</taxon>
        <taxon>Micrococcales</taxon>
        <taxon>Ruaniaceae</taxon>
        <taxon>Occultella</taxon>
    </lineage>
</organism>
<name>A0ABS7S8P2_9MICO</name>
<accession>A0ABS7S8P2</accession>
<proteinExistence type="inferred from homology"/>
<dbReference type="InterPro" id="IPR029021">
    <property type="entry name" value="Prot-tyrosine_phosphatase-like"/>
</dbReference>
<dbReference type="Pfam" id="PF13350">
    <property type="entry name" value="Y_phosphatase3"/>
    <property type="match status" value="1"/>
</dbReference>
<dbReference type="PROSITE" id="PS00383">
    <property type="entry name" value="TYR_PHOSPHATASE_1"/>
    <property type="match status" value="1"/>
</dbReference>
<dbReference type="RefSeq" id="WP_223405818.1">
    <property type="nucleotide sequence ID" value="NZ_JAGSHT010000010.1"/>
</dbReference>
<evidence type="ECO:0000313" key="4">
    <source>
        <dbReference type="Proteomes" id="UP000826651"/>
    </source>
</evidence>
<protein>
    <submittedName>
        <fullName evidence="3">Tyrosine-protein phosphatase</fullName>
    </submittedName>
</protein>
<dbReference type="PANTHER" id="PTHR31126">
    <property type="entry name" value="TYROSINE-PROTEIN PHOSPHATASE"/>
    <property type="match status" value="1"/>
</dbReference>
<feature type="domain" description="Tyrosine specific protein phosphatases" evidence="2">
    <location>
        <begin position="136"/>
        <end position="187"/>
    </location>
</feature>
<dbReference type="InterPro" id="IPR000387">
    <property type="entry name" value="Tyr_Pase_dom"/>
</dbReference>
<evidence type="ECO:0000313" key="3">
    <source>
        <dbReference type="EMBL" id="MBZ2196716.1"/>
    </source>
</evidence>
<sequence length="269" mass="27735">MTGMTSLLQVTYNSRALGGLPTADGGVVASGILYRSDALSTLNEAGLQALSDQRIGTIIDLRTDGERARAADLLPSDGSVRLVPLPVQGGAMDEMVQKLLPSSEDAGLSEDQISALAETVPTLEDLYVAILGSSATQFVELGRAVVAASGSARPGVLFHCTAGKDRTGIAAALLLLVADVSRDEIVEDYTQTGGNLAGGFAESLTALITSLGVPLTPRLKTLATESPASAIEAALDWISSEHGDVTGYLRTGGMTPDEIDGLKRVLRGA</sequence>
<evidence type="ECO:0000259" key="2">
    <source>
        <dbReference type="PROSITE" id="PS50056"/>
    </source>
</evidence>
<comment type="caution">
    <text evidence="3">The sequence shown here is derived from an EMBL/GenBank/DDBJ whole genome shotgun (WGS) entry which is preliminary data.</text>
</comment>
<dbReference type="Proteomes" id="UP000826651">
    <property type="component" value="Unassembled WGS sequence"/>
</dbReference>
<gene>
    <name evidence="3" type="ORF">KCQ71_11170</name>
</gene>
<dbReference type="PROSITE" id="PS50056">
    <property type="entry name" value="TYR_PHOSPHATASE_2"/>
    <property type="match status" value="1"/>
</dbReference>
<keyword evidence="4" id="KW-1185">Reference proteome</keyword>
<dbReference type="Gene3D" id="3.90.190.10">
    <property type="entry name" value="Protein tyrosine phosphatase superfamily"/>
    <property type="match status" value="1"/>
</dbReference>
<dbReference type="PANTHER" id="PTHR31126:SF1">
    <property type="entry name" value="TYROSINE SPECIFIC PROTEIN PHOSPHATASES DOMAIN-CONTAINING PROTEIN"/>
    <property type="match status" value="1"/>
</dbReference>
<dbReference type="InterPro" id="IPR026893">
    <property type="entry name" value="Tyr/Ser_Pase_IphP-type"/>
</dbReference>